<protein>
    <submittedName>
        <fullName evidence="1">Uncharacterized protein</fullName>
    </submittedName>
</protein>
<dbReference type="Proteomes" id="UP000824120">
    <property type="component" value="Chromosome 7"/>
</dbReference>
<keyword evidence="2" id="KW-1185">Reference proteome</keyword>
<organism evidence="1 2">
    <name type="scientific">Solanum commersonii</name>
    <name type="common">Commerson's wild potato</name>
    <name type="synonym">Commerson's nightshade</name>
    <dbReference type="NCBI Taxonomy" id="4109"/>
    <lineage>
        <taxon>Eukaryota</taxon>
        <taxon>Viridiplantae</taxon>
        <taxon>Streptophyta</taxon>
        <taxon>Embryophyta</taxon>
        <taxon>Tracheophyta</taxon>
        <taxon>Spermatophyta</taxon>
        <taxon>Magnoliopsida</taxon>
        <taxon>eudicotyledons</taxon>
        <taxon>Gunneridae</taxon>
        <taxon>Pentapetalae</taxon>
        <taxon>asterids</taxon>
        <taxon>lamiids</taxon>
        <taxon>Solanales</taxon>
        <taxon>Solanaceae</taxon>
        <taxon>Solanoideae</taxon>
        <taxon>Solaneae</taxon>
        <taxon>Solanum</taxon>
    </lineage>
</organism>
<evidence type="ECO:0000313" key="1">
    <source>
        <dbReference type="EMBL" id="KAG5593756.1"/>
    </source>
</evidence>
<sequence length="71" mass="7958">MEFEGCRSEPTHGEDTRSLIYQDACVHSKEHGLEKGIMSMLAVDSTSLDIWSFGFEHKWINSNPEQGKDGG</sequence>
<evidence type="ECO:0000313" key="2">
    <source>
        <dbReference type="Proteomes" id="UP000824120"/>
    </source>
</evidence>
<proteinExistence type="predicted"/>
<name>A0A9J5Y3A9_SOLCO</name>
<accession>A0A9J5Y3A9</accession>
<gene>
    <name evidence="1" type="ORF">H5410_034988</name>
</gene>
<dbReference type="AlphaFoldDB" id="A0A9J5Y3A9"/>
<dbReference type="EMBL" id="JACXVP010000007">
    <property type="protein sequence ID" value="KAG5593756.1"/>
    <property type="molecule type" value="Genomic_DNA"/>
</dbReference>
<reference evidence="1 2" key="1">
    <citation type="submission" date="2020-09" db="EMBL/GenBank/DDBJ databases">
        <title>De no assembly of potato wild relative species, Solanum commersonii.</title>
        <authorList>
            <person name="Cho K."/>
        </authorList>
    </citation>
    <scope>NUCLEOTIDE SEQUENCE [LARGE SCALE GENOMIC DNA]</scope>
    <source>
        <strain evidence="1">LZ3.2</strain>
        <tissue evidence="1">Leaf</tissue>
    </source>
</reference>
<comment type="caution">
    <text evidence="1">The sequence shown here is derived from an EMBL/GenBank/DDBJ whole genome shotgun (WGS) entry which is preliminary data.</text>
</comment>